<feature type="transmembrane region" description="Helical" evidence="1">
    <location>
        <begin position="522"/>
        <end position="541"/>
    </location>
</feature>
<keyword evidence="1" id="KW-0472">Membrane</keyword>
<feature type="non-terminal residue" evidence="2">
    <location>
        <position position="1"/>
    </location>
</feature>
<keyword evidence="1" id="KW-1133">Transmembrane helix</keyword>
<protein>
    <submittedName>
        <fullName evidence="2">Uncharacterized protein</fullName>
    </submittedName>
</protein>
<evidence type="ECO:0000256" key="1">
    <source>
        <dbReference type="SAM" id="Phobius"/>
    </source>
</evidence>
<dbReference type="EMBL" id="LAZR01025026">
    <property type="protein sequence ID" value="KKL73231.1"/>
    <property type="molecule type" value="Genomic_DNA"/>
</dbReference>
<keyword evidence="1" id="KW-0812">Transmembrane</keyword>
<sequence length="544" mass="57701">YVAGQNITADHYFLYKMTNASDAVAIYRLPKNAYGYGIVTSISTSLLPIDPGQVPFAFSDIAIDASGNVWSYPGLVTGLTSTVFQKYLTYTIANVLTSHLRIEEDFQRDIPGWSNFPSDGTQRSGLNANSAFSGTYSAVLTRAAAGTAFTTQEVTGFTPGLVYSFGAQVTCSGENNEMIIQWEESDGTPIGSANTTNSTSCGVWSDITWENQIAPALATQAQITIQNRCVSICSGVDWGIWDGVQAIQSAVKEAFPTTSTNLVQNPSFEEIYQSSTTWQSVAVALGSITDVASSAISWDETIPSSAALLIETSINGGGLWTTASNGSSIPLILVGDDLTGISLLVRGTFDPTTAVNETPQLDSMLISVLDTSDFTLQYKLNDIPSLTIADRVGSNNGTLSFPLVTNILLSSSAGSLTTIAGAENVSGDASTPNIVDQITPGDITAATIFNNNIPLNDLWNALSALSDGDVPPIMFWIITAMIVILASGSYTFLYTGSVPWTAAVMGMFTLGFVNFGGGVLPFWVFFFFGVMAMATSIFSKVKAM</sequence>
<accession>A0A0F9F434</accession>
<name>A0A0F9F434_9ZZZZ</name>
<reference evidence="2" key="1">
    <citation type="journal article" date="2015" name="Nature">
        <title>Complex archaea that bridge the gap between prokaryotes and eukaryotes.</title>
        <authorList>
            <person name="Spang A."/>
            <person name="Saw J.H."/>
            <person name="Jorgensen S.L."/>
            <person name="Zaremba-Niedzwiedzka K."/>
            <person name="Martijn J."/>
            <person name="Lind A.E."/>
            <person name="van Eijk R."/>
            <person name="Schleper C."/>
            <person name="Guy L."/>
            <person name="Ettema T.J."/>
        </authorList>
    </citation>
    <scope>NUCLEOTIDE SEQUENCE</scope>
</reference>
<gene>
    <name evidence="2" type="ORF">LCGC14_2076970</name>
</gene>
<comment type="caution">
    <text evidence="2">The sequence shown here is derived from an EMBL/GenBank/DDBJ whole genome shotgun (WGS) entry which is preliminary data.</text>
</comment>
<evidence type="ECO:0000313" key="2">
    <source>
        <dbReference type="EMBL" id="KKL73231.1"/>
    </source>
</evidence>
<feature type="transmembrane region" description="Helical" evidence="1">
    <location>
        <begin position="473"/>
        <end position="493"/>
    </location>
</feature>
<proteinExistence type="predicted"/>
<organism evidence="2">
    <name type="scientific">marine sediment metagenome</name>
    <dbReference type="NCBI Taxonomy" id="412755"/>
    <lineage>
        <taxon>unclassified sequences</taxon>
        <taxon>metagenomes</taxon>
        <taxon>ecological metagenomes</taxon>
    </lineage>
</organism>
<dbReference type="AlphaFoldDB" id="A0A0F9F434"/>
<dbReference type="Gene3D" id="2.60.120.260">
    <property type="entry name" value="Galactose-binding domain-like"/>
    <property type="match status" value="1"/>
</dbReference>
<dbReference type="InterPro" id="IPR008979">
    <property type="entry name" value="Galactose-bd-like_sf"/>
</dbReference>
<dbReference type="SUPFAM" id="SSF49785">
    <property type="entry name" value="Galactose-binding domain-like"/>
    <property type="match status" value="1"/>
</dbReference>